<proteinExistence type="predicted"/>
<dbReference type="PANTHER" id="PTHR48070">
    <property type="entry name" value="ESTERASE OVCA2"/>
    <property type="match status" value="1"/>
</dbReference>
<dbReference type="Pfam" id="PF03959">
    <property type="entry name" value="FSH1"/>
    <property type="match status" value="1"/>
</dbReference>
<dbReference type="OrthoDB" id="414698at2759"/>
<dbReference type="GO" id="GO:0019748">
    <property type="term" value="P:secondary metabolic process"/>
    <property type="evidence" value="ECO:0007669"/>
    <property type="project" value="TreeGrafter"/>
</dbReference>
<organism evidence="3 4">
    <name type="scientific">Trichoderma gamsii</name>
    <dbReference type="NCBI Taxonomy" id="398673"/>
    <lineage>
        <taxon>Eukaryota</taxon>
        <taxon>Fungi</taxon>
        <taxon>Dikarya</taxon>
        <taxon>Ascomycota</taxon>
        <taxon>Pezizomycotina</taxon>
        <taxon>Sordariomycetes</taxon>
        <taxon>Hypocreomycetidae</taxon>
        <taxon>Hypocreales</taxon>
        <taxon>Hypocreaceae</taxon>
        <taxon>Trichoderma</taxon>
    </lineage>
</organism>
<evidence type="ECO:0000313" key="4">
    <source>
        <dbReference type="Proteomes" id="UP000236546"/>
    </source>
</evidence>
<keyword evidence="1" id="KW-0378">Hydrolase</keyword>
<sequence>MKILCLHGRGSNNEIFQAQTASLRSILDDYSFDFVQGTELHTEGNWSVFTTQFSSLPQYGYYNPLSPSSVKNAEDHLLELIEEEGGFDGVLGYSGGAAFAAQAIIRHNQSDPSEPLFRFAIFVNGGTPIKAFTLSEEKVMAGAVDTAAIDKELAATFFRPSNMRVRKGDSREEAEKAIESRKEEMKSIETGKLSDGRYFLTDGKLGLTRYEGAMDGPLVDIPTLHVRSPNEDDANLGLNLLNLCNPDLVREYHHPFGHDFPRGQEEIRKIAQMIVELVESA</sequence>
<dbReference type="GO" id="GO:0005634">
    <property type="term" value="C:nucleus"/>
    <property type="evidence" value="ECO:0007669"/>
    <property type="project" value="TreeGrafter"/>
</dbReference>
<dbReference type="EMBL" id="MTYH01000024">
    <property type="protein sequence ID" value="PNP45465.1"/>
    <property type="molecule type" value="Genomic_DNA"/>
</dbReference>
<dbReference type="Gene3D" id="3.40.50.1820">
    <property type="entry name" value="alpha/beta hydrolase"/>
    <property type="match status" value="1"/>
</dbReference>
<comment type="caution">
    <text evidence="3">The sequence shown here is derived from an EMBL/GenBank/DDBJ whole genome shotgun (WGS) entry which is preliminary data.</text>
</comment>
<feature type="domain" description="Serine hydrolase" evidence="2">
    <location>
        <begin position="1"/>
        <end position="269"/>
    </location>
</feature>
<dbReference type="GO" id="GO:0005737">
    <property type="term" value="C:cytoplasm"/>
    <property type="evidence" value="ECO:0007669"/>
    <property type="project" value="TreeGrafter"/>
</dbReference>
<evidence type="ECO:0000259" key="2">
    <source>
        <dbReference type="Pfam" id="PF03959"/>
    </source>
</evidence>
<dbReference type="AlphaFoldDB" id="A0A2K0TIW8"/>
<evidence type="ECO:0000313" key="3">
    <source>
        <dbReference type="EMBL" id="PNP45465.1"/>
    </source>
</evidence>
<gene>
    <name evidence="3" type="ORF">TGAMA5MH_02688</name>
</gene>
<dbReference type="Proteomes" id="UP000236546">
    <property type="component" value="Unassembled WGS sequence"/>
</dbReference>
<dbReference type="InterPro" id="IPR005645">
    <property type="entry name" value="FSH-like_dom"/>
</dbReference>
<reference evidence="3 4" key="1">
    <citation type="submission" date="2017-02" db="EMBL/GenBank/DDBJ databases">
        <title>Genomes of Trichoderma spp. with biocontrol activity.</title>
        <authorList>
            <person name="Gardiner D."/>
            <person name="Kazan K."/>
            <person name="Vos C."/>
            <person name="Harvey P."/>
        </authorList>
    </citation>
    <scope>NUCLEOTIDE SEQUENCE [LARGE SCALE GENOMIC DNA]</scope>
    <source>
        <strain evidence="3 4">A5MH</strain>
    </source>
</reference>
<name>A0A2K0TIW8_9HYPO</name>
<evidence type="ECO:0000256" key="1">
    <source>
        <dbReference type="ARBA" id="ARBA00022801"/>
    </source>
</evidence>
<protein>
    <recommendedName>
        <fullName evidence="2">Serine hydrolase domain-containing protein</fullName>
    </recommendedName>
</protein>
<accession>A0A2K0TIW8</accession>
<dbReference type="InterPro" id="IPR029058">
    <property type="entry name" value="AB_hydrolase_fold"/>
</dbReference>
<dbReference type="SUPFAM" id="SSF53474">
    <property type="entry name" value="alpha/beta-Hydrolases"/>
    <property type="match status" value="1"/>
</dbReference>
<dbReference type="GO" id="GO:0016787">
    <property type="term" value="F:hydrolase activity"/>
    <property type="evidence" value="ECO:0007669"/>
    <property type="project" value="UniProtKB-KW"/>
</dbReference>
<dbReference type="PANTHER" id="PTHR48070:SF7">
    <property type="entry name" value="SERINE HYDROLASE FSH DOMAIN-CONTAINING PROTEIN-RELATED"/>
    <property type="match status" value="1"/>
</dbReference>
<dbReference type="InterPro" id="IPR050593">
    <property type="entry name" value="LovG"/>
</dbReference>